<gene>
    <name evidence="3" type="ORF">PMZ80_001784</name>
</gene>
<dbReference type="Proteomes" id="UP001334248">
    <property type="component" value="Unassembled WGS sequence"/>
</dbReference>
<feature type="compositionally biased region" description="Low complexity" evidence="2">
    <location>
        <begin position="201"/>
        <end position="213"/>
    </location>
</feature>
<accession>A0ABR0S436</accession>
<evidence type="ECO:0000256" key="2">
    <source>
        <dbReference type="SAM" id="MobiDB-lite"/>
    </source>
</evidence>
<evidence type="ECO:0000313" key="3">
    <source>
        <dbReference type="EMBL" id="KAK5947631.1"/>
    </source>
</evidence>
<keyword evidence="4" id="KW-1185">Reference proteome</keyword>
<reference evidence="3 4" key="1">
    <citation type="journal article" date="2023" name="Res Sq">
        <title>Genomic and morphological characterization of Knufia obscura isolated from the Mars 2020 spacecraft assembly facility.</title>
        <authorList>
            <person name="Chander A.M."/>
            <person name="Teixeira M.M."/>
            <person name="Singh N.K."/>
            <person name="Williams M.P."/>
            <person name="Parker C.W."/>
            <person name="Leo P."/>
            <person name="Stajich J.E."/>
            <person name="Torok T."/>
            <person name="Tighe S."/>
            <person name="Mason C.E."/>
            <person name="Venkateswaran K."/>
        </authorList>
    </citation>
    <scope>NUCLEOTIDE SEQUENCE [LARGE SCALE GENOMIC DNA]</scope>
    <source>
        <strain evidence="3 4">CCFEE 5817</strain>
    </source>
</reference>
<feature type="region of interest" description="Disordered" evidence="2">
    <location>
        <begin position="201"/>
        <end position="268"/>
    </location>
</feature>
<comment type="caution">
    <text evidence="3">The sequence shown here is derived from an EMBL/GenBank/DDBJ whole genome shotgun (WGS) entry which is preliminary data.</text>
</comment>
<proteinExistence type="predicted"/>
<dbReference type="GeneID" id="89995233"/>
<evidence type="ECO:0000256" key="1">
    <source>
        <dbReference type="SAM" id="Coils"/>
    </source>
</evidence>
<dbReference type="EMBL" id="JAVHJV010000001">
    <property type="protein sequence ID" value="KAK5947631.1"/>
    <property type="molecule type" value="Genomic_DNA"/>
</dbReference>
<feature type="compositionally biased region" description="Polar residues" evidence="2">
    <location>
        <begin position="259"/>
        <end position="268"/>
    </location>
</feature>
<dbReference type="RefSeq" id="XP_064735721.1">
    <property type="nucleotide sequence ID" value="XM_064870224.1"/>
</dbReference>
<feature type="compositionally biased region" description="Gly residues" evidence="2">
    <location>
        <begin position="214"/>
        <end position="224"/>
    </location>
</feature>
<evidence type="ECO:0000313" key="4">
    <source>
        <dbReference type="Proteomes" id="UP001334248"/>
    </source>
</evidence>
<organism evidence="3 4">
    <name type="scientific">Knufia obscura</name>
    <dbReference type="NCBI Taxonomy" id="1635080"/>
    <lineage>
        <taxon>Eukaryota</taxon>
        <taxon>Fungi</taxon>
        <taxon>Dikarya</taxon>
        <taxon>Ascomycota</taxon>
        <taxon>Pezizomycotina</taxon>
        <taxon>Eurotiomycetes</taxon>
        <taxon>Chaetothyriomycetidae</taxon>
        <taxon>Chaetothyriales</taxon>
        <taxon>Trichomeriaceae</taxon>
        <taxon>Knufia</taxon>
    </lineage>
</organism>
<feature type="compositionally biased region" description="Basic residues" evidence="2">
    <location>
        <begin position="248"/>
        <end position="258"/>
    </location>
</feature>
<protein>
    <submittedName>
        <fullName evidence="3">Uncharacterized protein</fullName>
    </submittedName>
</protein>
<name>A0ABR0S436_9EURO</name>
<keyword evidence="1" id="KW-0175">Coiled coil</keyword>
<sequence>MAPKKYQKKTGATKKPKITTACGFEQQPLNDDPTQKMLQVNAVESVIRRGGHHCPDKSDGDHAFDRNRCSAAGHAGICPDCFGVFKKAVGGCTAHHAVGDKLLPDWPDDWKKQYERNQAIGLIGPNPWVHQRLDELDREEKAREAQRAEQEAIRAEEASQMEELVENLEDLSVAGDAAMLAKAMKELDDMKKREADQIRAAARADVAGPDANEAGGGAQGNAGGGRRRAANGTGRSYADQVRGDAGRKKGPKLGKKFRPTSQAVAARG</sequence>
<feature type="coiled-coil region" evidence="1">
    <location>
        <begin position="136"/>
        <end position="174"/>
    </location>
</feature>